<name>A0A5J4UW32_9EUKA</name>
<evidence type="ECO:0000313" key="1">
    <source>
        <dbReference type="EMBL" id="KAA6374523.1"/>
    </source>
</evidence>
<dbReference type="AlphaFoldDB" id="A0A5J4UW32"/>
<accession>A0A5J4UW32</accession>
<evidence type="ECO:0000313" key="2">
    <source>
        <dbReference type="Proteomes" id="UP000324800"/>
    </source>
</evidence>
<reference evidence="1 2" key="1">
    <citation type="submission" date="2019-03" db="EMBL/GenBank/DDBJ databases">
        <title>Single cell metagenomics reveals metabolic interactions within the superorganism composed of flagellate Streblomastix strix and complex community of Bacteroidetes bacteria on its surface.</title>
        <authorList>
            <person name="Treitli S.C."/>
            <person name="Kolisko M."/>
            <person name="Husnik F."/>
            <person name="Keeling P."/>
            <person name="Hampl V."/>
        </authorList>
    </citation>
    <scope>NUCLEOTIDE SEQUENCE [LARGE SCALE GENOMIC DNA]</scope>
    <source>
        <strain evidence="1">ST1C</strain>
    </source>
</reference>
<organism evidence="1 2">
    <name type="scientific">Streblomastix strix</name>
    <dbReference type="NCBI Taxonomy" id="222440"/>
    <lineage>
        <taxon>Eukaryota</taxon>
        <taxon>Metamonada</taxon>
        <taxon>Preaxostyla</taxon>
        <taxon>Oxymonadida</taxon>
        <taxon>Streblomastigidae</taxon>
        <taxon>Streblomastix</taxon>
    </lineage>
</organism>
<proteinExistence type="predicted"/>
<sequence length="78" mass="9200">MLDNPALDQIKSFIINKYIHIPTHRIVRRRDRLYLDAQPKSRQKLTQNINQNDTLIDPANQTSFPRQIYPIIQDIDGT</sequence>
<dbReference type="Proteomes" id="UP000324800">
    <property type="component" value="Unassembled WGS sequence"/>
</dbReference>
<comment type="caution">
    <text evidence="1">The sequence shown here is derived from an EMBL/GenBank/DDBJ whole genome shotgun (WGS) entry which is preliminary data.</text>
</comment>
<feature type="non-terminal residue" evidence="1">
    <location>
        <position position="78"/>
    </location>
</feature>
<dbReference type="EMBL" id="SNRW01011912">
    <property type="protein sequence ID" value="KAA6374523.1"/>
    <property type="molecule type" value="Genomic_DNA"/>
</dbReference>
<protein>
    <submittedName>
        <fullName evidence="1">Uncharacterized protein</fullName>
    </submittedName>
</protein>
<gene>
    <name evidence="1" type="ORF">EZS28_029949</name>
</gene>